<dbReference type="Gene3D" id="3.20.20.70">
    <property type="entry name" value="Aldolase class I"/>
    <property type="match status" value="1"/>
</dbReference>
<dbReference type="EMBL" id="UINC01163271">
    <property type="protein sequence ID" value="SVD63494.1"/>
    <property type="molecule type" value="Genomic_DNA"/>
</dbReference>
<keyword evidence="1" id="KW-0808">Transferase</keyword>
<dbReference type="InterPro" id="IPR006218">
    <property type="entry name" value="DAHP1/KDSA"/>
</dbReference>
<feature type="domain" description="DAHP synthetase I/KDSA" evidence="2">
    <location>
        <begin position="13"/>
        <end position="55"/>
    </location>
</feature>
<dbReference type="InterPro" id="IPR013785">
    <property type="entry name" value="Aldolase_TIM"/>
</dbReference>
<evidence type="ECO:0000259" key="2">
    <source>
        <dbReference type="Pfam" id="PF00793"/>
    </source>
</evidence>
<dbReference type="InterPro" id="IPR052899">
    <property type="entry name" value="Class-I_DAHP_synthase"/>
</dbReference>
<dbReference type="GO" id="GO:0016740">
    <property type="term" value="F:transferase activity"/>
    <property type="evidence" value="ECO:0007669"/>
    <property type="project" value="UniProtKB-KW"/>
</dbReference>
<organism evidence="3">
    <name type="scientific">marine metagenome</name>
    <dbReference type="NCBI Taxonomy" id="408172"/>
    <lineage>
        <taxon>unclassified sequences</taxon>
        <taxon>metagenomes</taxon>
        <taxon>ecological metagenomes</taxon>
    </lineage>
</organism>
<protein>
    <recommendedName>
        <fullName evidence="2">DAHP synthetase I/KDSA domain-containing protein</fullName>
    </recommendedName>
</protein>
<gene>
    <name evidence="3" type="ORF">METZ01_LOCUS416348</name>
</gene>
<accession>A0A382WXY2</accession>
<dbReference type="AlphaFoldDB" id="A0A382WXY2"/>
<dbReference type="PANTHER" id="PTHR43018">
    <property type="entry name" value="PHOSPHO-2-DEHYDRO-3-DEOXYHEPTONATE ALDOLASE"/>
    <property type="match status" value="1"/>
</dbReference>
<evidence type="ECO:0000313" key="3">
    <source>
        <dbReference type="EMBL" id="SVD63494.1"/>
    </source>
</evidence>
<dbReference type="Pfam" id="PF00793">
    <property type="entry name" value="DAHP_synth_1"/>
    <property type="match status" value="1"/>
</dbReference>
<dbReference type="SUPFAM" id="SSF51569">
    <property type="entry name" value="Aldolase"/>
    <property type="match status" value="1"/>
</dbReference>
<proteinExistence type="predicted"/>
<evidence type="ECO:0000256" key="1">
    <source>
        <dbReference type="ARBA" id="ARBA00022679"/>
    </source>
</evidence>
<reference evidence="3" key="1">
    <citation type="submission" date="2018-05" db="EMBL/GenBank/DDBJ databases">
        <authorList>
            <person name="Lanie J.A."/>
            <person name="Ng W.-L."/>
            <person name="Kazmierczak K.M."/>
            <person name="Andrzejewski T.M."/>
            <person name="Davidsen T.M."/>
            <person name="Wayne K.J."/>
            <person name="Tettelin H."/>
            <person name="Glass J.I."/>
            <person name="Rusch D."/>
            <person name="Podicherti R."/>
            <person name="Tsui H.-C.T."/>
            <person name="Winkler M.E."/>
        </authorList>
    </citation>
    <scope>NUCLEOTIDE SEQUENCE</scope>
</reference>
<name>A0A382WXY2_9ZZZZ</name>
<sequence length="66" mass="7494">MDISLQPDRWKFDDNPYIISGPCSVESEEMIVDWALKMKDIGVNALRGGAYKPCTYPITESIIGWK</sequence>
<dbReference type="PANTHER" id="PTHR43018:SF1">
    <property type="entry name" value="PROTEIN AROA(G)"/>
    <property type="match status" value="1"/>
</dbReference>
<feature type="non-terminal residue" evidence="3">
    <location>
        <position position="66"/>
    </location>
</feature>